<dbReference type="Pfam" id="PF05368">
    <property type="entry name" value="NmrA"/>
    <property type="match status" value="1"/>
</dbReference>
<dbReference type="PANTHER" id="PTHR43162">
    <property type="match status" value="1"/>
</dbReference>
<accession>A0A7Y9THK2</accession>
<evidence type="ECO:0000313" key="2">
    <source>
        <dbReference type="EMBL" id="NYF80634.1"/>
    </source>
</evidence>
<dbReference type="Gene3D" id="3.40.50.720">
    <property type="entry name" value="NAD(P)-binding Rossmann-like Domain"/>
    <property type="match status" value="1"/>
</dbReference>
<dbReference type="Proteomes" id="UP000589520">
    <property type="component" value="Unassembled WGS sequence"/>
</dbReference>
<dbReference type="SUPFAM" id="SSF51735">
    <property type="entry name" value="NAD(P)-binding Rossmann-fold domains"/>
    <property type="match status" value="1"/>
</dbReference>
<gene>
    <name evidence="2" type="ORF">HDF17_002954</name>
</gene>
<dbReference type="InterPro" id="IPR051604">
    <property type="entry name" value="Ergot_Alk_Oxidoreductase"/>
</dbReference>
<keyword evidence="3" id="KW-1185">Reference proteome</keyword>
<dbReference type="InterPro" id="IPR036291">
    <property type="entry name" value="NAD(P)-bd_dom_sf"/>
</dbReference>
<reference evidence="2 3" key="1">
    <citation type="submission" date="2020-07" db="EMBL/GenBank/DDBJ databases">
        <title>Genomic Encyclopedia of Type Strains, Phase IV (KMG-V): Genome sequencing to study the core and pangenomes of soil and plant-associated prokaryotes.</title>
        <authorList>
            <person name="Whitman W."/>
        </authorList>
    </citation>
    <scope>NUCLEOTIDE SEQUENCE [LARGE SCALE GENOMIC DNA]</scope>
    <source>
        <strain evidence="2 3">X4EP2</strain>
    </source>
</reference>
<proteinExistence type="predicted"/>
<protein>
    <submittedName>
        <fullName evidence="2">Uncharacterized protein YbjT (DUF2867 family)</fullName>
    </submittedName>
</protein>
<dbReference type="RefSeq" id="WP_179492162.1">
    <property type="nucleotide sequence ID" value="NZ_JACCCW010000002.1"/>
</dbReference>
<dbReference type="EMBL" id="JACCCW010000002">
    <property type="protein sequence ID" value="NYF80634.1"/>
    <property type="molecule type" value="Genomic_DNA"/>
</dbReference>
<evidence type="ECO:0000259" key="1">
    <source>
        <dbReference type="Pfam" id="PF05368"/>
    </source>
</evidence>
<feature type="domain" description="NmrA-like" evidence="1">
    <location>
        <begin position="2"/>
        <end position="250"/>
    </location>
</feature>
<evidence type="ECO:0000313" key="3">
    <source>
        <dbReference type="Proteomes" id="UP000589520"/>
    </source>
</evidence>
<dbReference type="PANTHER" id="PTHR43162:SF1">
    <property type="entry name" value="PRESTALK A DIFFERENTIATION PROTEIN A"/>
    <property type="match status" value="1"/>
</dbReference>
<dbReference type="AlphaFoldDB" id="A0A7Y9THK2"/>
<name>A0A7Y9THK2_9BACT</name>
<dbReference type="Gene3D" id="3.90.25.10">
    <property type="entry name" value="UDP-galactose 4-epimerase, domain 1"/>
    <property type="match status" value="1"/>
</dbReference>
<organism evidence="2 3">
    <name type="scientific">Granulicella arctica</name>
    <dbReference type="NCBI Taxonomy" id="940613"/>
    <lineage>
        <taxon>Bacteria</taxon>
        <taxon>Pseudomonadati</taxon>
        <taxon>Acidobacteriota</taxon>
        <taxon>Terriglobia</taxon>
        <taxon>Terriglobales</taxon>
        <taxon>Acidobacteriaceae</taxon>
        <taxon>Granulicella</taxon>
    </lineage>
</organism>
<sequence length="287" mass="31090">MKILVTGGTGNVGGAVVGELLKRGAEVRVLARKQPEADKLPAGVEVAIGDLLDPVSVEQAMQGVDKLFLLNAVVTDELTQALIAYGVAKRVGLKHVTYLSVFKVDQFRDVPHFASKLAVENALREFGVPYTILRPGYYIQNDVNLKGALTGPGVYPMPIGTAGIAAADVRDIAEAAAISLTEDGHDGQTYDVVASTMISGPGNAALWGKLLGKEIKYTGHNFDQWEQGMRARMPSWSAFDLRMMFQGYFDRGFVSTETEVARLTKLLGHAPRSYEDFATETAKLWKA</sequence>
<comment type="caution">
    <text evidence="2">The sequence shown here is derived from an EMBL/GenBank/DDBJ whole genome shotgun (WGS) entry which is preliminary data.</text>
</comment>
<dbReference type="InterPro" id="IPR008030">
    <property type="entry name" value="NmrA-like"/>
</dbReference>